<feature type="region of interest" description="Disordered" evidence="4">
    <location>
        <begin position="365"/>
        <end position="504"/>
    </location>
</feature>
<feature type="compositionally biased region" description="Basic and acidic residues" evidence="4">
    <location>
        <begin position="467"/>
        <end position="487"/>
    </location>
</feature>
<dbReference type="Pfam" id="PF00023">
    <property type="entry name" value="Ank"/>
    <property type="match status" value="2"/>
</dbReference>
<dbReference type="Pfam" id="PF12001">
    <property type="entry name" value="DUF3496"/>
    <property type="match status" value="1"/>
</dbReference>
<feature type="region of interest" description="Disordered" evidence="4">
    <location>
        <begin position="252"/>
        <end position="271"/>
    </location>
</feature>
<feature type="domain" description="CCDC144C-like coiled-coil" evidence="6">
    <location>
        <begin position="671"/>
        <end position="1147"/>
    </location>
</feature>
<name>A0A2K5TSN8_MACFA</name>
<organism evidence="7 8">
    <name type="scientific">Macaca fascicularis</name>
    <name type="common">Crab-eating macaque</name>
    <name type="synonym">Cynomolgus monkey</name>
    <dbReference type="NCBI Taxonomy" id="9541"/>
    <lineage>
        <taxon>Eukaryota</taxon>
        <taxon>Metazoa</taxon>
        <taxon>Chordata</taxon>
        <taxon>Craniata</taxon>
        <taxon>Vertebrata</taxon>
        <taxon>Euteleostomi</taxon>
        <taxon>Mammalia</taxon>
        <taxon>Eutheria</taxon>
        <taxon>Euarchontoglires</taxon>
        <taxon>Primates</taxon>
        <taxon>Haplorrhini</taxon>
        <taxon>Catarrhini</taxon>
        <taxon>Cercopithecidae</taxon>
        <taxon>Cercopithecinae</taxon>
        <taxon>Macaca</taxon>
    </lineage>
</organism>
<dbReference type="InterPro" id="IPR039497">
    <property type="entry name" value="CC144C-like_CC_dom"/>
</dbReference>
<evidence type="ECO:0000256" key="2">
    <source>
        <dbReference type="PROSITE-ProRule" id="PRU00023"/>
    </source>
</evidence>
<dbReference type="InterPro" id="IPR021885">
    <property type="entry name" value="DUF3496"/>
</dbReference>
<evidence type="ECO:0000313" key="7">
    <source>
        <dbReference type="Ensembl" id="ENSMFAP00000003082.2"/>
    </source>
</evidence>
<feature type="coiled-coil region" evidence="3">
    <location>
        <begin position="1127"/>
        <end position="1251"/>
    </location>
</feature>
<feature type="region of interest" description="Disordered" evidence="4">
    <location>
        <begin position="529"/>
        <end position="576"/>
    </location>
</feature>
<reference evidence="7" key="3">
    <citation type="submission" date="2025-09" db="UniProtKB">
        <authorList>
            <consortium name="Ensembl"/>
        </authorList>
    </citation>
    <scope>IDENTIFICATION</scope>
</reference>
<feature type="coiled-coil region" evidence="3">
    <location>
        <begin position="624"/>
        <end position="749"/>
    </location>
</feature>
<dbReference type="InterPro" id="IPR002110">
    <property type="entry name" value="Ankyrin_rpt"/>
</dbReference>
<dbReference type="SMART" id="SM00248">
    <property type="entry name" value="ANK"/>
    <property type="match status" value="4"/>
</dbReference>
<keyword evidence="2" id="KW-0040">ANK repeat</keyword>
<evidence type="ECO:0000313" key="8">
    <source>
        <dbReference type="Proteomes" id="UP000233100"/>
    </source>
</evidence>
<feature type="repeat" description="ANK" evidence="2">
    <location>
        <begin position="100"/>
        <end position="132"/>
    </location>
</feature>
<dbReference type="Pfam" id="PF14915">
    <property type="entry name" value="CCDC144C"/>
    <property type="match status" value="1"/>
</dbReference>
<feature type="region of interest" description="Disordered" evidence="4">
    <location>
        <begin position="141"/>
        <end position="195"/>
    </location>
</feature>
<dbReference type="Proteomes" id="UP000233100">
    <property type="component" value="Chromosome 9"/>
</dbReference>
<evidence type="ECO:0000259" key="5">
    <source>
        <dbReference type="Pfam" id="PF12001"/>
    </source>
</evidence>
<reference evidence="7 8" key="1">
    <citation type="submission" date="2013-03" db="EMBL/GenBank/DDBJ databases">
        <authorList>
            <person name="Warren W."/>
            <person name="Wilson R.K."/>
        </authorList>
    </citation>
    <scope>NUCLEOTIDE SEQUENCE</scope>
</reference>
<dbReference type="SUPFAM" id="SSF57997">
    <property type="entry name" value="Tropomyosin"/>
    <property type="match status" value="1"/>
</dbReference>
<sequence>MNRTALHLACANGHPEVVTLLVDRKCQLNVCDNENRTALMKAVQCQEEECATILLEHGADPNLADVHGNTALHYAIYNEDIPVATKLLLYDANIEAKNKDDLTPLLVAVNGKKQQMVEFLIKKKANVNAVDKLESSHQLIPEYKEERIPKNSSQNSNSVDESSEDSLSRLSGKPGVDDSWPTSDDEDLNFDTKNVPKPSLAKLMTASQQSRKNLEATYGIVRTGSRTLFEDRDSDSQDEVVVESLPTTSVKAQGFSHPTCQSPDPLPKPSHKSLANPGLIKEGPTKPAIGKKENGIDIIESAPLEQTNSDNLTYVDEVHKNNRSDMMSALGLGQEEDIESPWDSESISENFPQKYVDPLAGAAYQKEKNIGNEQAEESPERYLHLKPAIEMKDSVPNKAGGMKDVQTSKAAERDLEVASEEEQEREESENNQPQVEEERKKHRNSEMEVSANIHDGATDNDEDDGLIQERRSGETDHQQFPRKENKEYASGPALQMKAVKRTSKESVNSAVFEKAGLLTGGLLQVDDDSSLSEIDEDEERPSKKTSNEKNKVKNQIQSMDDVDDLTQSSETASEDCELPRSSYKNFMLLIEQLGMECKDSVSLLKIQDAALSCERLLELKKNHCELLTVKIKKMEDKVNVLQKELSETKEIKSQLEHQKVEWERELCSLRFSLNQEEEKRRNADMLYEKIREQLRRKEEQYRKEVEVKQQLELSLQTLEMELRTVKSNLNQVIQERNDTQRQLSREQNARMLQDGILTSHLSKQKEIEMTQRKMNSETSHSHEEEKDLLHKNSMLQEEIAMLRLEIDTIKNQNQEKEKKCFEDLEIVKEKNEDLQKTIKQNEETLTQTISQYNGRLSVLTAENTMLNSKLESEKQSKERLEAEVESYRSRLAAAIHDRDQSETSKRDLELAFQRARDEWSRLQDKMNFDASHLKDNNEILSQQLFKTESKLNSLEIELHHTRDTLREKTLGLERVQKDLSQTQCQMKEMEQKYQNEQVKVNKYIGKQESVEERLSQLQSENMLLRQQLDDAHNKADNKEKTVINIQDQFHAIVQKLQAESEKQSLLLEERNKELISECNHLKERQYQYENEKAEREVVVRQLQQELADTLKKQSMSEASLEVTSRYRINLEDETQDLKKKLGQIRNQLQEAQDRHTEAVRCAEKMQDHKQKLEKDNAKLKVTIKKQMDKIEELQKNLLNANLSEDEKEQLKKLMELKQSLECNLDQEMKKNVELEREITGFKNLLKMTRKKLNEYENGELSFHGDLKSSQFEMDIQINKLKHKIDDLTADLETAGSKCLHLDTKNQVLQQELLSMKTIQKKCEKLQKNKKKLEQEVVNLRSHIERNMVELGQVKQYKQEIEERARQEIVEKLKEVNLFLQAQAASQENLEQLRENNFASMKSQMELRIKDLESELSKIKTSQEDFNKTELEKYKQLYLDELKVRKSLSNKLNKTNERLAEVSTKLLVEKQQSRSLFTTLTTRPVMEPPCVGNLNNSLDHNRKLIPRENLVISSSNPRTSNNSVENYLSKMQQELEKNITRELEEAAAELESGSIASPLGSTDESNLNQDLVWKASREYVQVLKKNYMI</sequence>
<evidence type="ECO:0000256" key="1">
    <source>
        <dbReference type="ARBA" id="ARBA00023054"/>
    </source>
</evidence>
<feature type="coiled-coil region" evidence="3">
    <location>
        <begin position="1401"/>
        <end position="1464"/>
    </location>
</feature>
<dbReference type="PANTHER" id="PTHR24147:SF60">
    <property type="entry name" value="ANKYRIN REPEAT DOMAIN-CONTAINING PROTEIN 26-RELATED"/>
    <property type="match status" value="1"/>
</dbReference>
<dbReference type="InterPro" id="IPR050657">
    <property type="entry name" value="Ankyrin_repeat_domain"/>
</dbReference>
<dbReference type="Ensembl" id="ENSMFAT00000026998.2">
    <property type="protein sequence ID" value="ENSMFAP00000003082.2"/>
    <property type="gene ID" value="ENSMFAG00000033906.2"/>
</dbReference>
<keyword evidence="8" id="KW-1185">Reference proteome</keyword>
<feature type="repeat" description="ANK" evidence="2">
    <location>
        <begin position="34"/>
        <end position="66"/>
    </location>
</feature>
<accession>A0A2K5TSN8</accession>
<dbReference type="PROSITE" id="PS50297">
    <property type="entry name" value="ANK_REP_REGION"/>
    <property type="match status" value="4"/>
</dbReference>
<dbReference type="Bgee" id="ENSMFAG00000033906">
    <property type="expression patterns" value="Expressed in cerebellum and 13 other cell types or tissues"/>
</dbReference>
<dbReference type="VEuPathDB" id="HostDB:ENSMFAG00000033906"/>
<feature type="compositionally biased region" description="Basic and acidic residues" evidence="4">
    <location>
        <begin position="540"/>
        <end position="551"/>
    </location>
</feature>
<feature type="repeat" description="ANK" evidence="2">
    <location>
        <begin position="1"/>
        <end position="33"/>
    </location>
</feature>
<evidence type="ECO:0000259" key="6">
    <source>
        <dbReference type="Pfam" id="PF14915"/>
    </source>
</evidence>
<dbReference type="PROSITE" id="PS50088">
    <property type="entry name" value="ANK_REPEAT"/>
    <property type="match status" value="4"/>
</dbReference>
<protein>
    <submittedName>
        <fullName evidence="7">Ankyrin repeat domain containing 26</fullName>
    </submittedName>
</protein>
<feature type="compositionally biased region" description="Acidic residues" evidence="4">
    <location>
        <begin position="417"/>
        <end position="429"/>
    </location>
</feature>
<feature type="coiled-coil region" evidence="3">
    <location>
        <begin position="792"/>
        <end position="1091"/>
    </location>
</feature>
<reference evidence="7" key="2">
    <citation type="submission" date="2025-08" db="UniProtKB">
        <authorList>
            <consortium name="Ensembl"/>
        </authorList>
    </citation>
    <scope>IDENTIFICATION</scope>
</reference>
<feature type="compositionally biased region" description="Acidic residues" evidence="4">
    <location>
        <begin position="529"/>
        <end position="539"/>
    </location>
</feature>
<feature type="compositionally biased region" description="Basic and acidic residues" evidence="4">
    <location>
        <begin position="378"/>
        <end position="395"/>
    </location>
</feature>
<feature type="compositionally biased region" description="Polar residues" evidence="4">
    <location>
        <begin position="252"/>
        <end position="262"/>
    </location>
</feature>
<dbReference type="Gene3D" id="1.25.40.20">
    <property type="entry name" value="Ankyrin repeat-containing domain"/>
    <property type="match status" value="2"/>
</dbReference>
<evidence type="ECO:0000256" key="4">
    <source>
        <dbReference type="SAM" id="MobiDB-lite"/>
    </source>
</evidence>
<feature type="repeat" description="ANK" evidence="2">
    <location>
        <begin position="67"/>
        <end position="99"/>
    </location>
</feature>
<gene>
    <name evidence="7" type="primary">ANKRD26</name>
</gene>
<dbReference type="InterPro" id="IPR036770">
    <property type="entry name" value="Ankyrin_rpt-contain_sf"/>
</dbReference>
<dbReference type="SUPFAM" id="SSF48403">
    <property type="entry name" value="Ankyrin repeat"/>
    <property type="match status" value="1"/>
</dbReference>
<feature type="coiled-coil region" evidence="3">
    <location>
        <begin position="1277"/>
        <end position="1349"/>
    </location>
</feature>
<feature type="domain" description="DUF3496" evidence="5">
    <location>
        <begin position="1401"/>
        <end position="1508"/>
    </location>
</feature>
<dbReference type="Pfam" id="PF12796">
    <property type="entry name" value="Ank_2"/>
    <property type="match status" value="1"/>
</dbReference>
<evidence type="ECO:0000256" key="3">
    <source>
        <dbReference type="SAM" id="Coils"/>
    </source>
</evidence>
<proteinExistence type="predicted"/>
<dbReference type="PANTHER" id="PTHR24147">
    <property type="entry name" value="ANKYRIN REPEAT DOMAIN 36-RELATED"/>
    <property type="match status" value="1"/>
</dbReference>
<dbReference type="PRINTS" id="PR01415">
    <property type="entry name" value="ANKYRIN"/>
</dbReference>
<dbReference type="GeneTree" id="ENSGT00940000162459"/>
<dbReference type="FunFam" id="1.25.40.20:FF:000317">
    <property type="entry name" value="Ankyrin repeat domain-containing protein 26"/>
    <property type="match status" value="1"/>
</dbReference>
<keyword evidence="1 3" id="KW-0175">Coiled coil</keyword>